<evidence type="ECO:0000313" key="7">
    <source>
        <dbReference type="EMBL" id="KAA5537267.1"/>
    </source>
</evidence>
<dbReference type="AlphaFoldDB" id="A0A5M6CQ88"/>
<keyword evidence="2 5" id="KW-0689">Ribosomal protein</keyword>
<dbReference type="Gene3D" id="1.10.287.3980">
    <property type="match status" value="1"/>
</dbReference>
<keyword evidence="3 5" id="KW-0687">Ribonucleoprotein</keyword>
<dbReference type="GO" id="GO:1990904">
    <property type="term" value="C:ribonucleoprotein complex"/>
    <property type="evidence" value="ECO:0007669"/>
    <property type="project" value="UniProtKB-KW"/>
</dbReference>
<dbReference type="InterPro" id="IPR000271">
    <property type="entry name" value="Ribosomal_bL34"/>
</dbReference>
<proteinExistence type="inferred from homology"/>
<dbReference type="GO" id="GO:0006412">
    <property type="term" value="P:translation"/>
    <property type="evidence" value="ECO:0007669"/>
    <property type="project" value="UniProtKB-UniRule"/>
</dbReference>
<feature type="compositionally biased region" description="Basic residues" evidence="6">
    <location>
        <begin position="31"/>
        <end position="42"/>
    </location>
</feature>
<evidence type="ECO:0000256" key="4">
    <source>
        <dbReference type="ARBA" id="ARBA00035177"/>
    </source>
</evidence>
<dbReference type="RefSeq" id="WP_150031842.1">
    <property type="nucleotide sequence ID" value="NZ_VWSH01000001.1"/>
</dbReference>
<evidence type="ECO:0000256" key="2">
    <source>
        <dbReference type="ARBA" id="ARBA00022980"/>
    </source>
</evidence>
<dbReference type="Proteomes" id="UP000323632">
    <property type="component" value="Unassembled WGS sequence"/>
</dbReference>
<name>A0A5M6CQ88_9BACT</name>
<feature type="region of interest" description="Disordered" evidence="6">
    <location>
        <begin position="31"/>
        <end position="51"/>
    </location>
</feature>
<evidence type="ECO:0000256" key="5">
    <source>
        <dbReference type="HAMAP-Rule" id="MF_00391"/>
    </source>
</evidence>
<dbReference type="PANTHER" id="PTHR14503:SF4">
    <property type="entry name" value="LARGE RIBOSOMAL SUBUNIT PROTEIN BL34M"/>
    <property type="match status" value="1"/>
</dbReference>
<evidence type="ECO:0000313" key="8">
    <source>
        <dbReference type="Proteomes" id="UP000323632"/>
    </source>
</evidence>
<reference evidence="7 8" key="1">
    <citation type="submission" date="2019-09" db="EMBL/GenBank/DDBJ databases">
        <title>Genome sequence and assembly of Taibaiella sp.</title>
        <authorList>
            <person name="Chhetri G."/>
        </authorList>
    </citation>
    <scope>NUCLEOTIDE SEQUENCE [LARGE SCALE GENOMIC DNA]</scope>
    <source>
        <strain evidence="7 8">KVB11</strain>
    </source>
</reference>
<sequence>MKRTYQPSRRRRKTVHGFRKRMETANGRKVLAARRKKGRKKLTVSDELRLK</sequence>
<keyword evidence="8" id="KW-1185">Reference proteome</keyword>
<dbReference type="PROSITE" id="PS00784">
    <property type="entry name" value="RIBOSOMAL_L34"/>
    <property type="match status" value="1"/>
</dbReference>
<dbReference type="GO" id="GO:0005840">
    <property type="term" value="C:ribosome"/>
    <property type="evidence" value="ECO:0007669"/>
    <property type="project" value="UniProtKB-KW"/>
</dbReference>
<dbReference type="InterPro" id="IPR020939">
    <property type="entry name" value="Ribosomal_bL34_CS"/>
</dbReference>
<organism evidence="7 8">
    <name type="scientific">Taibaiella lutea</name>
    <dbReference type="NCBI Taxonomy" id="2608001"/>
    <lineage>
        <taxon>Bacteria</taxon>
        <taxon>Pseudomonadati</taxon>
        <taxon>Bacteroidota</taxon>
        <taxon>Chitinophagia</taxon>
        <taxon>Chitinophagales</taxon>
        <taxon>Chitinophagaceae</taxon>
        <taxon>Taibaiella</taxon>
    </lineage>
</organism>
<gene>
    <name evidence="5" type="primary">rpmH</name>
    <name evidence="7" type="ORF">F0919_06235</name>
</gene>
<dbReference type="GO" id="GO:0003735">
    <property type="term" value="F:structural constituent of ribosome"/>
    <property type="evidence" value="ECO:0007669"/>
    <property type="project" value="InterPro"/>
</dbReference>
<accession>A0A5M6CQ88</accession>
<dbReference type="Pfam" id="PF00468">
    <property type="entry name" value="Ribosomal_L34"/>
    <property type="match status" value="1"/>
</dbReference>
<dbReference type="FunFam" id="1.10.287.3980:FF:000001">
    <property type="entry name" value="Mitochondrial ribosomal protein L34"/>
    <property type="match status" value="1"/>
</dbReference>
<evidence type="ECO:0000256" key="3">
    <source>
        <dbReference type="ARBA" id="ARBA00023274"/>
    </source>
</evidence>
<comment type="caution">
    <text evidence="7">The sequence shown here is derived from an EMBL/GenBank/DDBJ whole genome shotgun (WGS) entry which is preliminary data.</text>
</comment>
<evidence type="ECO:0000256" key="1">
    <source>
        <dbReference type="ARBA" id="ARBA00010111"/>
    </source>
</evidence>
<dbReference type="NCBIfam" id="TIGR01030">
    <property type="entry name" value="rpmH_bact"/>
    <property type="match status" value="1"/>
</dbReference>
<evidence type="ECO:0000256" key="6">
    <source>
        <dbReference type="SAM" id="MobiDB-lite"/>
    </source>
</evidence>
<dbReference type="HAMAP" id="MF_00391">
    <property type="entry name" value="Ribosomal_bL34"/>
    <property type="match status" value="1"/>
</dbReference>
<dbReference type="EMBL" id="VWSH01000001">
    <property type="protein sequence ID" value="KAA5537267.1"/>
    <property type="molecule type" value="Genomic_DNA"/>
</dbReference>
<comment type="similarity">
    <text evidence="1 5">Belongs to the bacterial ribosomal protein bL34 family.</text>
</comment>
<protein>
    <recommendedName>
        <fullName evidence="4 5">Large ribosomal subunit protein bL34</fullName>
    </recommendedName>
</protein>
<dbReference type="PANTHER" id="PTHR14503">
    <property type="entry name" value="MITOCHONDRIAL RIBOSOMAL PROTEIN 34 FAMILY MEMBER"/>
    <property type="match status" value="1"/>
</dbReference>